<dbReference type="OrthoDB" id="3797628at2759"/>
<keyword evidence="4" id="KW-1185">Reference proteome</keyword>
<protein>
    <recommendedName>
        <fullName evidence="2">Peptidase S59 domain-containing protein</fullName>
    </recommendedName>
</protein>
<dbReference type="GO" id="GO:0005643">
    <property type="term" value="C:nuclear pore"/>
    <property type="evidence" value="ECO:0007669"/>
    <property type="project" value="InterPro"/>
</dbReference>
<evidence type="ECO:0000313" key="4">
    <source>
        <dbReference type="Proteomes" id="UP000689195"/>
    </source>
</evidence>
<feature type="compositionally biased region" description="Low complexity" evidence="1">
    <location>
        <begin position="684"/>
        <end position="705"/>
    </location>
</feature>
<proteinExistence type="predicted"/>
<feature type="compositionally biased region" description="Polar residues" evidence="1">
    <location>
        <begin position="369"/>
        <end position="392"/>
    </location>
</feature>
<sequence>MAINLFQSSNTNNIFNPFTNNSNPFPTQNNFNPTVPGSYRGTFKSQRITYGLLDVDDQNTNLYTTNIFMQQEYKGISAFQIRLEDYYLIRSQQIQDHHKSQLEVAVRKNNFNSKLIRFTNQQNLKPPQFQDQYDIFKRQNNPFSQSNDLFRQPNSNQNIFNNPSNNNRTNIFPNNSNDLFNKNNNNPQNIFNAPPSNNLFNTNNNSTANLFQQQTNNSNNIFQQNNRAFNSGNNNNNNIFNQSTNIFNQQPNNTNIFNSQNLFSNNNLFNSNNIFNQPQQNIFNQPIMFQYPNNSNIVQPILQPSLLGSLDYLKIQENQFKDFTQQVDSQIVMFEQQKQLSLEEYDSMLRDSSKMNFDYRLQNQYTQSMKSTKSNKFQNQKSISQNNKTLSIRQDKKTSSTYQAHSLNTETKSIFNREDRKPISKFQDNCQYTDSKSEFRSFVQRDDRKSQQMYWVDIEIKFLESEKFLSIYQEFQNKCRIYNVKQFIEDHLENIEIFGSLSQQYFSNCLIYNENNLIIDNSISLSKLSEHRLTFHYFYVKLPKLIRNGYQSNLHEFPDLKQVQNFKVSNQFGKIVWTQPINIYYIDLDKVIDIQQESIEVYDNTKIHQLLKPDIGVKLNTESLITFKYQLKNPQINETKFKNNLIVQAQKQGLQFISIDFLNQEYTVKAFHFSGYHFNSDYSNTDNQNYQDQQQQAEIQSSGDGDISESEENDSLSLENQSQFSLQLKQQFDINFQNLRNKEKQINYQSSNEIINKFNQKVSQKIVIPLNFVQQNQQLQIDQKLLQHYFDNCQNQNQNQNQIKNSQNISILLLDSLYQCMTTSEEIIRSFQLFNILFGIPTIDIVHFLQLQSNYLVSLKDVMNIPKIKNIRGLRLSLYLEQFKIYFTQVEFREQQISQQQQNLIQNVFISLNLKPNNYKKIKLNQNDWIDRFTDWRINKSQPQPLYESQWWIELYNEQKDYQIVSSQYAALIYYLLKKTEQPLKEYKNLYEYLHNNLDTYTIILLNIILSKQKKVSEQLKIIGRAVITKLLKSSISKQLIFSILETFRDKVFQKEEILRVQQILGKLEYFNNLNGKDVNDVDVQIDKKQFIQAAKIIIEKKLEIQYYTILNETILPYLIICDYYNENDLRVIIKHIIKNNNSQENDIIIICQMYLKERNIDESQIMKWITKNEYQYHMKQIMLKVCTDQF</sequence>
<gene>
    <name evidence="3" type="ORF">PPENT_87.1.T0470142</name>
</gene>
<comment type="caution">
    <text evidence="3">The sequence shown here is derived from an EMBL/GenBank/DDBJ whole genome shotgun (WGS) entry which is preliminary data.</text>
</comment>
<feature type="domain" description="Peptidase S59" evidence="2">
    <location>
        <begin position="536"/>
        <end position="673"/>
    </location>
</feature>
<feature type="region of interest" description="Disordered" evidence="1">
    <location>
        <begin position="684"/>
        <end position="714"/>
    </location>
</feature>
<name>A0A8S1UQQ6_9CILI</name>
<accession>A0A8S1UQQ6</accession>
<evidence type="ECO:0000313" key="3">
    <source>
        <dbReference type="EMBL" id="CAD8167480.1"/>
    </source>
</evidence>
<evidence type="ECO:0000259" key="2">
    <source>
        <dbReference type="PROSITE" id="PS51434"/>
    </source>
</evidence>
<dbReference type="PROSITE" id="PS51434">
    <property type="entry name" value="NUP_C"/>
    <property type="match status" value="1"/>
</dbReference>
<evidence type="ECO:0000256" key="1">
    <source>
        <dbReference type="SAM" id="MobiDB-lite"/>
    </source>
</evidence>
<dbReference type="GO" id="GO:0017056">
    <property type="term" value="F:structural constituent of nuclear pore"/>
    <property type="evidence" value="ECO:0007669"/>
    <property type="project" value="InterPro"/>
</dbReference>
<dbReference type="EMBL" id="CAJJDO010000047">
    <property type="protein sequence ID" value="CAD8167480.1"/>
    <property type="molecule type" value="Genomic_DNA"/>
</dbReference>
<organism evidence="3 4">
    <name type="scientific">Paramecium pentaurelia</name>
    <dbReference type="NCBI Taxonomy" id="43138"/>
    <lineage>
        <taxon>Eukaryota</taxon>
        <taxon>Sar</taxon>
        <taxon>Alveolata</taxon>
        <taxon>Ciliophora</taxon>
        <taxon>Intramacronucleata</taxon>
        <taxon>Oligohymenophorea</taxon>
        <taxon>Peniculida</taxon>
        <taxon>Parameciidae</taxon>
        <taxon>Paramecium</taxon>
    </lineage>
</organism>
<feature type="region of interest" description="Disordered" evidence="1">
    <location>
        <begin position="369"/>
        <end position="403"/>
    </location>
</feature>
<reference evidence="3" key="1">
    <citation type="submission" date="2021-01" db="EMBL/GenBank/DDBJ databases">
        <authorList>
            <consortium name="Genoscope - CEA"/>
            <person name="William W."/>
        </authorList>
    </citation>
    <scope>NUCLEOTIDE SEQUENCE</scope>
</reference>
<dbReference type="AlphaFoldDB" id="A0A8S1UQQ6"/>
<dbReference type="Proteomes" id="UP000689195">
    <property type="component" value="Unassembled WGS sequence"/>
</dbReference>
<dbReference type="InterPro" id="IPR007230">
    <property type="entry name" value="Nup98_auto-Pept-S59_dom"/>
</dbReference>